<sequence>MVNFVSYQKWRLPKKPPLQATRSCGKWWSSSLNSLIPFGMIFGGATGVVLGMFFEPIYQVFSIALGAGIGL</sequence>
<dbReference type="AlphaFoldDB" id="A0A917HHS5"/>
<evidence type="ECO:0000313" key="3">
    <source>
        <dbReference type="Proteomes" id="UP000622860"/>
    </source>
</evidence>
<keyword evidence="1" id="KW-0472">Membrane</keyword>
<dbReference type="RefSeq" id="WP_188455792.1">
    <property type="nucleotide sequence ID" value="NZ_BMFR01000010.1"/>
</dbReference>
<keyword evidence="3" id="KW-1185">Reference proteome</keyword>
<reference evidence="2" key="2">
    <citation type="submission" date="2020-09" db="EMBL/GenBank/DDBJ databases">
        <authorList>
            <person name="Sun Q."/>
            <person name="Zhou Y."/>
        </authorList>
    </citation>
    <scope>NUCLEOTIDE SEQUENCE</scope>
    <source>
        <strain evidence="2">CGMCC 1.12754</strain>
    </source>
</reference>
<gene>
    <name evidence="2" type="ORF">GCM10011398_24740</name>
</gene>
<reference evidence="2" key="1">
    <citation type="journal article" date="2014" name="Int. J. Syst. Evol. Microbiol.">
        <title>Complete genome sequence of Corynebacterium casei LMG S-19264T (=DSM 44701T), isolated from a smear-ripened cheese.</title>
        <authorList>
            <consortium name="US DOE Joint Genome Institute (JGI-PGF)"/>
            <person name="Walter F."/>
            <person name="Albersmeier A."/>
            <person name="Kalinowski J."/>
            <person name="Ruckert C."/>
        </authorList>
    </citation>
    <scope>NUCLEOTIDE SEQUENCE</scope>
    <source>
        <strain evidence="2">CGMCC 1.12754</strain>
    </source>
</reference>
<dbReference type="Proteomes" id="UP000622860">
    <property type="component" value="Unassembled WGS sequence"/>
</dbReference>
<name>A0A917HHS5_9BACI</name>
<organism evidence="2 3">
    <name type="scientific">Virgibacillus oceani</name>
    <dbReference type="NCBI Taxonomy" id="1479511"/>
    <lineage>
        <taxon>Bacteria</taxon>
        <taxon>Bacillati</taxon>
        <taxon>Bacillota</taxon>
        <taxon>Bacilli</taxon>
        <taxon>Bacillales</taxon>
        <taxon>Bacillaceae</taxon>
        <taxon>Virgibacillus</taxon>
    </lineage>
</organism>
<evidence type="ECO:0000256" key="1">
    <source>
        <dbReference type="SAM" id="Phobius"/>
    </source>
</evidence>
<keyword evidence="1" id="KW-1133">Transmembrane helix</keyword>
<comment type="caution">
    <text evidence="2">The sequence shown here is derived from an EMBL/GenBank/DDBJ whole genome shotgun (WGS) entry which is preliminary data.</text>
</comment>
<accession>A0A917HHS5</accession>
<proteinExistence type="predicted"/>
<evidence type="ECO:0000313" key="2">
    <source>
        <dbReference type="EMBL" id="GGG78520.1"/>
    </source>
</evidence>
<dbReference type="EMBL" id="BMFR01000010">
    <property type="protein sequence ID" value="GGG78520.1"/>
    <property type="molecule type" value="Genomic_DNA"/>
</dbReference>
<protein>
    <submittedName>
        <fullName evidence="2">Uncharacterized protein</fullName>
    </submittedName>
</protein>
<keyword evidence="1" id="KW-0812">Transmembrane</keyword>
<feature type="transmembrane region" description="Helical" evidence="1">
    <location>
        <begin position="35"/>
        <end position="54"/>
    </location>
</feature>